<name>A0A024RX41_HYPJR</name>
<evidence type="ECO:0000256" key="1">
    <source>
        <dbReference type="SAM" id="MobiDB-lite"/>
    </source>
</evidence>
<dbReference type="Proteomes" id="UP000024376">
    <property type="component" value="Unassembled WGS sequence"/>
</dbReference>
<evidence type="ECO:0000313" key="3">
    <source>
        <dbReference type="Proteomes" id="UP000024376"/>
    </source>
</evidence>
<dbReference type="EMBL" id="KI911172">
    <property type="protein sequence ID" value="ETR97392.1"/>
    <property type="molecule type" value="Genomic_DNA"/>
</dbReference>
<protein>
    <submittedName>
        <fullName evidence="2">Uncharacterized protein</fullName>
    </submittedName>
</protein>
<accession>A0A024RX41</accession>
<gene>
    <name evidence="2" type="ORF">M419DRAFT_39440</name>
</gene>
<sequence>MMPTPGLPKGSGIRTSMDVPEPPVRTLVRRRQIWLQVQPSFGSVGSVMGGIARHGRLNAEHRSCCFCHYPSAGFRPAWAARTTVSNNCPSPFEFCYTSYLLVRSNKLCAYRFHALFVIQPCPLVSVTRRESVNEMSPSAAALPTGYGTLGGDLTKENAASRTTYPRTHAPTTYHSVKMGEATYCREAVSSGELLTIAHSGICLVAFDSNKCKPAEALKVRCMELVIASYGDSAWLPRGVVREQSPAQPDGINWVPSILAPLQGCDERKLIQPILRTGRCERKTTRSTGFCIWLLACGMPPFQPRTNIENEYRGDYCLFARNLRDPTAPLVIFSAYVPSHNRVPFIQPEPSNKAEEVADVHHSCPPIFPRLSP</sequence>
<evidence type="ECO:0000313" key="2">
    <source>
        <dbReference type="EMBL" id="ETR97392.1"/>
    </source>
</evidence>
<dbReference type="AlphaFoldDB" id="A0A024RX41"/>
<dbReference type="HOGENOM" id="CLU_744315_0_0_1"/>
<feature type="region of interest" description="Disordered" evidence="1">
    <location>
        <begin position="1"/>
        <end position="20"/>
    </location>
</feature>
<organism evidence="2 3">
    <name type="scientific">Hypocrea jecorina (strain ATCC 56765 / BCRC 32924 / NRRL 11460 / Rut C-30)</name>
    <name type="common">Trichoderma reesei</name>
    <dbReference type="NCBI Taxonomy" id="1344414"/>
    <lineage>
        <taxon>Eukaryota</taxon>
        <taxon>Fungi</taxon>
        <taxon>Dikarya</taxon>
        <taxon>Ascomycota</taxon>
        <taxon>Pezizomycotina</taxon>
        <taxon>Sordariomycetes</taxon>
        <taxon>Hypocreomycetidae</taxon>
        <taxon>Hypocreales</taxon>
        <taxon>Hypocreaceae</taxon>
        <taxon>Trichoderma</taxon>
    </lineage>
</organism>
<reference evidence="3" key="1">
    <citation type="journal article" date="2013" name="Ind. Biotechnol.">
        <title>Comparative genomics analysis of Trichoderma reesei strains.</title>
        <authorList>
            <person name="Koike H."/>
            <person name="Aerts A."/>
            <person name="LaButti K."/>
            <person name="Grigoriev I.V."/>
            <person name="Baker S.E."/>
        </authorList>
    </citation>
    <scope>NUCLEOTIDE SEQUENCE [LARGE SCALE GENOMIC DNA]</scope>
    <source>
        <strain evidence="3">ATCC 56765 / BCRC 32924 / NRRL 11460 / Rut C-30</strain>
    </source>
</reference>
<dbReference type="KEGG" id="trr:M419DRAFT_39440"/>
<proteinExistence type="predicted"/>